<feature type="region of interest" description="Disordered" evidence="1">
    <location>
        <begin position="1"/>
        <end position="38"/>
    </location>
</feature>
<dbReference type="Proteomes" id="UP000663852">
    <property type="component" value="Unassembled WGS sequence"/>
</dbReference>
<feature type="compositionally biased region" description="Polar residues" evidence="1">
    <location>
        <begin position="251"/>
        <end position="262"/>
    </location>
</feature>
<proteinExistence type="predicted"/>
<evidence type="ECO:0000256" key="1">
    <source>
        <dbReference type="SAM" id="MobiDB-lite"/>
    </source>
</evidence>
<evidence type="ECO:0000313" key="4">
    <source>
        <dbReference type="Proteomes" id="UP000663828"/>
    </source>
</evidence>
<feature type="compositionally biased region" description="Polar residues" evidence="1">
    <location>
        <begin position="10"/>
        <end position="36"/>
    </location>
</feature>
<evidence type="ECO:0000313" key="5">
    <source>
        <dbReference type="Proteomes" id="UP000663852"/>
    </source>
</evidence>
<accession>A0A814YUC2</accession>
<dbReference type="OrthoDB" id="10059117at2759"/>
<keyword evidence="4" id="KW-1185">Reference proteome</keyword>
<sequence>MATGRGYRSRNFTSSSFDRTNSARWNSPHRSGSLNSYELPDQDQMTLNITNKLKARIQDRIQRHERIDRSTIESEVVDIKYEMDPHRYDINQWRKQLSPNMSNCPDRILRESMAYSDDPHKAQSIIAIKSNRTNSNGNPIESSLDNLTDCLATLRDDLRANPLTDLFSTVHNVNDSDSDRINRLFLSEALHFCPALSHYTSHEAHAAVQGIRAVNYSLNDPDDLLAILKTCHTSDEVRQYLERRLSKSTYHSHPSTFSVSQSFDDRRPNHYSSPNNVD</sequence>
<dbReference type="EMBL" id="CAJNOR010003000">
    <property type="protein sequence ID" value="CAF1366128.1"/>
    <property type="molecule type" value="Genomic_DNA"/>
</dbReference>
<dbReference type="EMBL" id="CAJNOJ010000169">
    <property type="protein sequence ID" value="CAF1234797.1"/>
    <property type="molecule type" value="Genomic_DNA"/>
</dbReference>
<dbReference type="AlphaFoldDB" id="A0A814YUC2"/>
<organism evidence="2 5">
    <name type="scientific">Adineta ricciae</name>
    <name type="common">Rotifer</name>
    <dbReference type="NCBI Taxonomy" id="249248"/>
    <lineage>
        <taxon>Eukaryota</taxon>
        <taxon>Metazoa</taxon>
        <taxon>Spiralia</taxon>
        <taxon>Gnathifera</taxon>
        <taxon>Rotifera</taxon>
        <taxon>Eurotatoria</taxon>
        <taxon>Bdelloidea</taxon>
        <taxon>Adinetida</taxon>
        <taxon>Adinetidae</taxon>
        <taxon>Adineta</taxon>
    </lineage>
</organism>
<name>A0A814YUC2_ADIRI</name>
<evidence type="ECO:0000313" key="2">
    <source>
        <dbReference type="EMBL" id="CAF1234797.1"/>
    </source>
</evidence>
<comment type="caution">
    <text evidence="2">The sequence shown here is derived from an EMBL/GenBank/DDBJ whole genome shotgun (WGS) entry which is preliminary data.</text>
</comment>
<protein>
    <submittedName>
        <fullName evidence="2">Uncharacterized protein</fullName>
    </submittedName>
</protein>
<dbReference type="Proteomes" id="UP000663828">
    <property type="component" value="Unassembled WGS sequence"/>
</dbReference>
<reference evidence="2" key="1">
    <citation type="submission" date="2021-02" db="EMBL/GenBank/DDBJ databases">
        <authorList>
            <person name="Nowell W R."/>
        </authorList>
    </citation>
    <scope>NUCLEOTIDE SEQUENCE</scope>
</reference>
<gene>
    <name evidence="2" type="ORF">EDS130_LOCUS27131</name>
    <name evidence="3" type="ORF">XAT740_LOCUS32284</name>
</gene>
<evidence type="ECO:0000313" key="3">
    <source>
        <dbReference type="EMBL" id="CAF1366128.1"/>
    </source>
</evidence>
<feature type="region of interest" description="Disordered" evidence="1">
    <location>
        <begin position="251"/>
        <end position="278"/>
    </location>
</feature>